<keyword evidence="3" id="KW-1185">Reference proteome</keyword>
<dbReference type="RefSeq" id="WP_344626854.1">
    <property type="nucleotide sequence ID" value="NZ_BAAALD010000080.1"/>
</dbReference>
<dbReference type="InterPro" id="IPR015797">
    <property type="entry name" value="NUDIX_hydrolase-like_dom_sf"/>
</dbReference>
<dbReference type="SUPFAM" id="SSF55811">
    <property type="entry name" value="Nudix"/>
    <property type="match status" value="1"/>
</dbReference>
<evidence type="ECO:0000259" key="1">
    <source>
        <dbReference type="PROSITE" id="PS51462"/>
    </source>
</evidence>
<dbReference type="EMBL" id="BAAALD010000080">
    <property type="protein sequence ID" value="GAA1110799.1"/>
    <property type="molecule type" value="Genomic_DNA"/>
</dbReference>
<proteinExistence type="predicted"/>
<dbReference type="Pfam" id="PF00293">
    <property type="entry name" value="NUDIX"/>
    <property type="match status" value="1"/>
</dbReference>
<name>A0ABN1U054_9ACTN</name>
<dbReference type="PROSITE" id="PS51462">
    <property type="entry name" value="NUDIX"/>
    <property type="match status" value="1"/>
</dbReference>
<dbReference type="InterPro" id="IPR000086">
    <property type="entry name" value="NUDIX_hydrolase_dom"/>
</dbReference>
<evidence type="ECO:0000313" key="3">
    <source>
        <dbReference type="Proteomes" id="UP001499987"/>
    </source>
</evidence>
<reference evidence="2 3" key="1">
    <citation type="journal article" date="2019" name="Int. J. Syst. Evol. Microbiol.">
        <title>The Global Catalogue of Microorganisms (GCM) 10K type strain sequencing project: providing services to taxonomists for standard genome sequencing and annotation.</title>
        <authorList>
            <consortium name="The Broad Institute Genomics Platform"/>
            <consortium name="The Broad Institute Genome Sequencing Center for Infectious Disease"/>
            <person name="Wu L."/>
            <person name="Ma J."/>
        </authorList>
    </citation>
    <scope>NUCLEOTIDE SEQUENCE [LARGE SCALE GENOMIC DNA]</scope>
    <source>
        <strain evidence="2 3">JCM 13002</strain>
    </source>
</reference>
<feature type="domain" description="Nudix hydrolase" evidence="1">
    <location>
        <begin position="1"/>
        <end position="128"/>
    </location>
</feature>
<gene>
    <name evidence="2" type="ORF">GCM10009663_60270</name>
</gene>
<dbReference type="Gene3D" id="3.90.79.10">
    <property type="entry name" value="Nucleoside Triphosphate Pyrophosphohydrolase"/>
    <property type="match status" value="1"/>
</dbReference>
<organism evidence="2 3">
    <name type="scientific">Kitasatospora arboriphila</name>
    <dbReference type="NCBI Taxonomy" id="258052"/>
    <lineage>
        <taxon>Bacteria</taxon>
        <taxon>Bacillati</taxon>
        <taxon>Actinomycetota</taxon>
        <taxon>Actinomycetes</taxon>
        <taxon>Kitasatosporales</taxon>
        <taxon>Streptomycetaceae</taxon>
        <taxon>Kitasatospora</taxon>
    </lineage>
</organism>
<dbReference type="Proteomes" id="UP001499987">
    <property type="component" value="Unassembled WGS sequence"/>
</dbReference>
<protein>
    <recommendedName>
        <fullName evidence="1">Nudix hydrolase domain-containing protein</fullName>
    </recommendedName>
</protein>
<accession>A0ABN1U054</accession>
<comment type="caution">
    <text evidence="2">The sequence shown here is derived from an EMBL/GenBank/DDBJ whole genome shotgun (WGS) entry which is preliminary data.</text>
</comment>
<sequence>MTERVRAVLITPNNTMLLIKRIRPGIDPYWVIVGGGVEDTDADRKAALLREINEEIAGDAEILRLLHQMDNPKGETEYYYLARIEKWDFDNRTGPEFARTDRGEYILEEIPLTQEAVESLNLMPSQFKDVLCEAIARGELIPAL</sequence>
<evidence type="ECO:0000313" key="2">
    <source>
        <dbReference type="EMBL" id="GAA1110799.1"/>
    </source>
</evidence>
<dbReference type="CDD" id="cd04669">
    <property type="entry name" value="NUDIX_Hydrolase"/>
    <property type="match status" value="1"/>
</dbReference>